<dbReference type="PROSITE" id="PS00211">
    <property type="entry name" value="ABC_TRANSPORTER_1"/>
    <property type="match status" value="1"/>
</dbReference>
<dbReference type="InterPro" id="IPR043926">
    <property type="entry name" value="ABCG_dom"/>
</dbReference>
<evidence type="ECO:0000256" key="3">
    <source>
        <dbReference type="ARBA" id="ARBA00022448"/>
    </source>
</evidence>
<dbReference type="CDD" id="cd03213">
    <property type="entry name" value="ABCG_EPDR"/>
    <property type="match status" value="1"/>
</dbReference>
<evidence type="ECO:0000256" key="8">
    <source>
        <dbReference type="ARBA" id="ARBA00023136"/>
    </source>
</evidence>
<dbReference type="PANTHER" id="PTHR48041">
    <property type="entry name" value="ABC TRANSPORTER G FAMILY MEMBER 28"/>
    <property type="match status" value="1"/>
</dbReference>
<dbReference type="GO" id="GO:0005886">
    <property type="term" value="C:plasma membrane"/>
    <property type="evidence" value="ECO:0007669"/>
    <property type="project" value="TreeGrafter"/>
</dbReference>
<dbReference type="Pfam" id="PF19055">
    <property type="entry name" value="ABC2_membrane_7"/>
    <property type="match status" value="1"/>
</dbReference>
<feature type="transmembrane region" description="Helical" evidence="9">
    <location>
        <begin position="441"/>
        <end position="464"/>
    </location>
</feature>
<feature type="transmembrane region" description="Helical" evidence="9">
    <location>
        <begin position="401"/>
        <end position="429"/>
    </location>
</feature>
<keyword evidence="7 9" id="KW-1133">Transmembrane helix</keyword>
<dbReference type="InterPro" id="IPR050352">
    <property type="entry name" value="ABCG_transporters"/>
</dbReference>
<dbReference type="Pfam" id="PF01061">
    <property type="entry name" value="ABC2_membrane"/>
    <property type="match status" value="1"/>
</dbReference>
<comment type="similarity">
    <text evidence="2">Belongs to the ABC transporter superfamily. ABCG family. Eye pigment precursor importer (TC 3.A.1.204) subfamily.</text>
</comment>
<dbReference type="PROSITE" id="PS50893">
    <property type="entry name" value="ABC_TRANSPORTER_2"/>
    <property type="match status" value="1"/>
</dbReference>
<dbReference type="InterPro" id="IPR027417">
    <property type="entry name" value="P-loop_NTPase"/>
</dbReference>
<evidence type="ECO:0000256" key="5">
    <source>
        <dbReference type="ARBA" id="ARBA00022741"/>
    </source>
</evidence>
<evidence type="ECO:0000256" key="7">
    <source>
        <dbReference type="ARBA" id="ARBA00022989"/>
    </source>
</evidence>
<evidence type="ECO:0000256" key="6">
    <source>
        <dbReference type="ARBA" id="ARBA00022840"/>
    </source>
</evidence>
<feature type="transmembrane region" description="Helical" evidence="9">
    <location>
        <begin position="552"/>
        <end position="574"/>
    </location>
</feature>
<dbReference type="SUPFAM" id="SSF52540">
    <property type="entry name" value="P-loop containing nucleoside triphosphate hydrolases"/>
    <property type="match status" value="1"/>
</dbReference>
<reference evidence="11" key="2">
    <citation type="submission" date="2020-05" db="UniProtKB">
        <authorList>
            <consortium name="EnsemblMetazoa"/>
        </authorList>
    </citation>
    <scope>IDENTIFICATION</scope>
    <source>
        <strain evidence="11">MINIMUS1</strain>
    </source>
</reference>
<organism evidence="11 12">
    <name type="scientific">Anopheles minimus</name>
    <dbReference type="NCBI Taxonomy" id="112268"/>
    <lineage>
        <taxon>Eukaryota</taxon>
        <taxon>Metazoa</taxon>
        <taxon>Ecdysozoa</taxon>
        <taxon>Arthropoda</taxon>
        <taxon>Hexapoda</taxon>
        <taxon>Insecta</taxon>
        <taxon>Pterygota</taxon>
        <taxon>Neoptera</taxon>
        <taxon>Endopterygota</taxon>
        <taxon>Diptera</taxon>
        <taxon>Nematocera</taxon>
        <taxon>Culicoidea</taxon>
        <taxon>Culicidae</taxon>
        <taxon>Anophelinae</taxon>
        <taxon>Anopheles</taxon>
    </lineage>
</organism>
<dbReference type="GO" id="GO:0016887">
    <property type="term" value="F:ATP hydrolysis activity"/>
    <property type="evidence" value="ECO:0007669"/>
    <property type="project" value="InterPro"/>
</dbReference>
<dbReference type="EnsemblMetazoa" id="AMIN008292-RA">
    <property type="protein sequence ID" value="AMIN008292-PA"/>
    <property type="gene ID" value="AMIN008292"/>
</dbReference>
<dbReference type="GO" id="GO:0140359">
    <property type="term" value="F:ABC-type transporter activity"/>
    <property type="evidence" value="ECO:0007669"/>
    <property type="project" value="InterPro"/>
</dbReference>
<dbReference type="Pfam" id="PF00005">
    <property type="entry name" value="ABC_tran"/>
    <property type="match status" value="1"/>
</dbReference>
<reference evidence="12" key="1">
    <citation type="submission" date="2013-03" db="EMBL/GenBank/DDBJ databases">
        <title>The Genome Sequence of Anopheles minimus MINIMUS1.</title>
        <authorList>
            <consortium name="The Broad Institute Genomics Platform"/>
            <person name="Neafsey D.E."/>
            <person name="Walton C."/>
            <person name="Walker B."/>
            <person name="Young S.K."/>
            <person name="Zeng Q."/>
            <person name="Gargeya S."/>
            <person name="Fitzgerald M."/>
            <person name="Haas B."/>
            <person name="Abouelleil A."/>
            <person name="Allen A.W."/>
            <person name="Alvarado L."/>
            <person name="Arachchi H.M."/>
            <person name="Berlin A.M."/>
            <person name="Chapman S.B."/>
            <person name="Gainer-Dewar J."/>
            <person name="Goldberg J."/>
            <person name="Griggs A."/>
            <person name="Gujja S."/>
            <person name="Hansen M."/>
            <person name="Howarth C."/>
            <person name="Imamovic A."/>
            <person name="Ireland A."/>
            <person name="Larimer J."/>
            <person name="McCowan C."/>
            <person name="Murphy C."/>
            <person name="Pearson M."/>
            <person name="Poon T.W."/>
            <person name="Priest M."/>
            <person name="Roberts A."/>
            <person name="Saif S."/>
            <person name="Shea T."/>
            <person name="Sisk P."/>
            <person name="Sykes S."/>
            <person name="Wortman J."/>
            <person name="Nusbaum C."/>
            <person name="Birren B."/>
        </authorList>
    </citation>
    <scope>NUCLEOTIDE SEQUENCE [LARGE SCALE GENOMIC DNA]</scope>
    <source>
        <strain evidence="12">MINIMUS1</strain>
    </source>
</reference>
<keyword evidence="4 9" id="KW-0812">Transmembrane</keyword>
<dbReference type="Gene3D" id="3.40.50.300">
    <property type="entry name" value="P-loop containing nucleotide triphosphate hydrolases"/>
    <property type="match status" value="1"/>
</dbReference>
<dbReference type="GO" id="GO:0005524">
    <property type="term" value="F:ATP binding"/>
    <property type="evidence" value="ECO:0007669"/>
    <property type="project" value="UniProtKB-KW"/>
</dbReference>
<proteinExistence type="inferred from homology"/>
<dbReference type="SMART" id="SM00382">
    <property type="entry name" value="AAA"/>
    <property type="match status" value="1"/>
</dbReference>
<evidence type="ECO:0000256" key="2">
    <source>
        <dbReference type="ARBA" id="ARBA00005814"/>
    </source>
</evidence>
<protein>
    <recommendedName>
        <fullName evidence="10">ABC transporter domain-containing protein</fullName>
    </recommendedName>
</protein>
<keyword evidence="8 9" id="KW-0472">Membrane</keyword>
<dbReference type="InterPro" id="IPR003593">
    <property type="entry name" value="AAA+_ATPase"/>
</dbReference>
<keyword evidence="12" id="KW-1185">Reference proteome</keyword>
<evidence type="ECO:0000256" key="1">
    <source>
        <dbReference type="ARBA" id="ARBA00004141"/>
    </source>
</evidence>
<dbReference type="AlphaFoldDB" id="A0A182WD55"/>
<dbReference type="InterPro" id="IPR017871">
    <property type="entry name" value="ABC_transporter-like_CS"/>
</dbReference>
<evidence type="ECO:0000313" key="11">
    <source>
        <dbReference type="EnsemblMetazoa" id="AMIN008292-PA"/>
    </source>
</evidence>
<dbReference type="VEuPathDB" id="VectorBase:AMIN008292"/>
<keyword evidence="5" id="KW-0547">Nucleotide-binding</keyword>
<dbReference type="InterPro" id="IPR003439">
    <property type="entry name" value="ABC_transporter-like_ATP-bd"/>
</dbReference>
<evidence type="ECO:0000259" key="10">
    <source>
        <dbReference type="PROSITE" id="PS50893"/>
    </source>
</evidence>
<dbReference type="Proteomes" id="UP000075920">
    <property type="component" value="Unassembled WGS sequence"/>
</dbReference>
<dbReference type="FunFam" id="3.40.50.300:FF:002217">
    <property type="entry name" value="ATP-binding cassette sub-family G member 1"/>
    <property type="match status" value="1"/>
</dbReference>
<comment type="subcellular location">
    <subcellularLocation>
        <location evidence="1">Membrane</location>
        <topology evidence="1">Multi-pass membrane protein</topology>
    </subcellularLocation>
</comment>
<evidence type="ECO:0000256" key="4">
    <source>
        <dbReference type="ARBA" id="ARBA00022692"/>
    </source>
</evidence>
<feature type="transmembrane region" description="Helical" evidence="9">
    <location>
        <begin position="500"/>
        <end position="521"/>
    </location>
</feature>
<keyword evidence="6" id="KW-0067">ATP-binding</keyword>
<feature type="transmembrane region" description="Helical" evidence="9">
    <location>
        <begin position="470"/>
        <end position="488"/>
    </location>
</feature>
<dbReference type="InterPro" id="IPR013525">
    <property type="entry name" value="ABC2_TM"/>
</dbReference>
<evidence type="ECO:0000313" key="12">
    <source>
        <dbReference type="Proteomes" id="UP000075920"/>
    </source>
</evidence>
<keyword evidence="3" id="KW-0813">Transport</keyword>
<evidence type="ECO:0000256" key="9">
    <source>
        <dbReference type="SAM" id="Phobius"/>
    </source>
</evidence>
<dbReference type="STRING" id="112268.A0A182WD55"/>
<feature type="domain" description="ABC transporter" evidence="10">
    <location>
        <begin position="4"/>
        <end position="235"/>
    </location>
</feature>
<accession>A0A182WD55</accession>
<name>A0A182WD55_9DIPT</name>
<dbReference type="PANTHER" id="PTHR48041:SF105">
    <property type="entry name" value="FI02074P"/>
    <property type="match status" value="1"/>
</dbReference>
<sequence>MKDVEFQDIEYAVNVRKSFLSESRKRTILQGVSGVFRHGQLTAIMGPSGAGKSSLLNAISGYRKSGVQGTVHLNKKASCYITQEDHHQPMLTVEELMAIACKLKIKDQSDCQETITEVLASLNLNHRRNVTAERLSGGERKRLSIALEMVANPSVFFLDEPTSGLDEVTAANCVRLLRDLARQDRTVVCTIHQPSASIFALFDHIYVIARGQCVYQGNPKALVPFLAHMNIECPRHYNPADFIIEICDSDTQELIPTLANAMQNGKSICSELQQTGAIAAGTTASGPTSISSDQEPSSLEPVSEFVLKPTVTSMILDRQGPHVNTLVQKMKQITRFFHNRHAVSGFVQFWVLFRLMWTKIIRNRTVLWIQLIHHIACGIFIDPREVKLVKKECFNRWYGLFPYYLALTLSRLPVQLLLNIVFTLLVYWLSGLPPEFFRYCLFALVGIIVSLCAEGFGLMIGATFNVMNGSAIGPLTIAPFLGLAIYGFDFAPQIPVLMQWLMRVSFIRGGVVSVVLVVFGYNRARLECNEMYCHFDDPKVLLHYVRIDNTTLLFELTILISMTLFYRLVCYLSLRRRFYK</sequence>